<dbReference type="GO" id="GO:0008233">
    <property type="term" value="F:peptidase activity"/>
    <property type="evidence" value="ECO:0007669"/>
    <property type="project" value="UniProtKB-KW"/>
</dbReference>
<sequence length="131" mass="15076">MEGLAEHAVSEQVGKAHLAGWTSYYSSKQLDGFWKKWVKPNKDLPKFRHKHFDLLFGTGLYPKMLGYCVGYFLVEKYIQKHKSSSKELLHTPSYQLAGGLMLYTALQQLIVYATIIGHIQIQLLRYSILLL</sequence>
<accession>A0ABU5CAC7</accession>
<evidence type="ECO:0000313" key="4">
    <source>
        <dbReference type="Proteomes" id="UP001281447"/>
    </source>
</evidence>
<keyword evidence="3" id="KW-0645">Protease</keyword>
<dbReference type="GO" id="GO:0006508">
    <property type="term" value="P:proteolysis"/>
    <property type="evidence" value="ECO:0007669"/>
    <property type="project" value="UniProtKB-KW"/>
</dbReference>
<feature type="transmembrane region" description="Helical" evidence="1">
    <location>
        <begin position="54"/>
        <end position="74"/>
    </location>
</feature>
<keyword evidence="1" id="KW-1133">Transmembrane helix</keyword>
<dbReference type="EMBL" id="JAWDIP010000004">
    <property type="protein sequence ID" value="MDY0396169.1"/>
    <property type="molecule type" value="Genomic_DNA"/>
</dbReference>
<keyword evidence="4" id="KW-1185">Reference proteome</keyword>
<dbReference type="InterPro" id="IPR018728">
    <property type="entry name" value="DUF2268"/>
</dbReference>
<dbReference type="Pfam" id="PF10026">
    <property type="entry name" value="DUF2268"/>
    <property type="match status" value="1"/>
</dbReference>
<keyword evidence="3" id="KW-0378">Hydrolase</keyword>
<comment type="caution">
    <text evidence="3">The sequence shown here is derived from an EMBL/GenBank/DDBJ whole genome shotgun (WGS) entry which is preliminary data.</text>
</comment>
<dbReference type="Proteomes" id="UP001281447">
    <property type="component" value="Unassembled WGS sequence"/>
</dbReference>
<reference evidence="3 4" key="1">
    <citation type="submission" date="2023-10" db="EMBL/GenBank/DDBJ databases">
        <title>Virgibacillus halophilus 5B73C genome.</title>
        <authorList>
            <person name="Miliotis G."/>
            <person name="Sengupta P."/>
            <person name="Hameed A."/>
            <person name="Chuvochina M."/>
            <person name="Mcdonagh F."/>
            <person name="Simpson A.C."/>
            <person name="Singh N.K."/>
            <person name="Rekha P.D."/>
            <person name="Raman K."/>
            <person name="Hugenholtz P."/>
            <person name="Venkateswaran K."/>
        </authorList>
    </citation>
    <scope>NUCLEOTIDE SEQUENCE [LARGE SCALE GENOMIC DNA]</scope>
    <source>
        <strain evidence="3 4">5B73C</strain>
    </source>
</reference>
<organism evidence="3 4">
    <name type="scientific">Tigheibacillus halophilus</name>
    <dbReference type="NCBI Taxonomy" id="361280"/>
    <lineage>
        <taxon>Bacteria</taxon>
        <taxon>Bacillati</taxon>
        <taxon>Bacillota</taxon>
        <taxon>Bacilli</taxon>
        <taxon>Bacillales</taxon>
        <taxon>Bacillaceae</taxon>
        <taxon>Tigheibacillus</taxon>
    </lineage>
</organism>
<gene>
    <name evidence="3" type="ORF">RWE15_19710</name>
</gene>
<keyword evidence="1" id="KW-0812">Transmembrane</keyword>
<feature type="domain" description="DUF2268" evidence="2">
    <location>
        <begin position="1"/>
        <end position="95"/>
    </location>
</feature>
<feature type="transmembrane region" description="Helical" evidence="1">
    <location>
        <begin position="94"/>
        <end position="115"/>
    </location>
</feature>
<evidence type="ECO:0000256" key="1">
    <source>
        <dbReference type="SAM" id="Phobius"/>
    </source>
</evidence>
<evidence type="ECO:0000259" key="2">
    <source>
        <dbReference type="Pfam" id="PF10026"/>
    </source>
</evidence>
<protein>
    <submittedName>
        <fullName evidence="3">DUF2268 domain-containing putative Zn-dependent protease</fullName>
    </submittedName>
</protein>
<keyword evidence="1" id="KW-0472">Membrane</keyword>
<evidence type="ECO:0000313" key="3">
    <source>
        <dbReference type="EMBL" id="MDY0396169.1"/>
    </source>
</evidence>
<name>A0ABU5CAC7_9BACI</name>
<proteinExistence type="predicted"/>